<dbReference type="NCBIfam" id="TIGR03188">
    <property type="entry name" value="histidine_hisI"/>
    <property type="match status" value="1"/>
</dbReference>
<dbReference type="EC" id="3.6.1.31" evidence="9"/>
<dbReference type="Pfam" id="PF01503">
    <property type="entry name" value="PRA-PH"/>
    <property type="match status" value="1"/>
</dbReference>
<sequence length="106" mass="11967">MSETIDRLEEVIRIRRKESPKKSYVAKLRSKGRQQIAKKLGEEAVEVVIAAMLGKKKQVIAESADMMFHHLMLLADMGLSIHDVFAELESRKGMSGLEEKANRKDG</sequence>
<dbReference type="NCBIfam" id="NF001611">
    <property type="entry name" value="PRK00400.1-3"/>
    <property type="match status" value="1"/>
</dbReference>
<comment type="catalytic activity">
    <reaction evidence="1 9">
        <text>1-(5-phospho-beta-D-ribosyl)-ATP + H2O = 1-(5-phospho-beta-D-ribosyl)-5'-AMP + diphosphate + H(+)</text>
        <dbReference type="Rhea" id="RHEA:22828"/>
        <dbReference type="ChEBI" id="CHEBI:15377"/>
        <dbReference type="ChEBI" id="CHEBI:15378"/>
        <dbReference type="ChEBI" id="CHEBI:33019"/>
        <dbReference type="ChEBI" id="CHEBI:59457"/>
        <dbReference type="ChEBI" id="CHEBI:73183"/>
        <dbReference type="EC" id="3.6.1.31"/>
    </reaction>
</comment>
<evidence type="ECO:0000256" key="6">
    <source>
        <dbReference type="ARBA" id="ARBA00022801"/>
    </source>
</evidence>
<comment type="pathway">
    <text evidence="2 9">Amino-acid biosynthesis; L-histidine biosynthesis; L-histidine from 5-phospho-alpha-D-ribose 1-diphosphate: step 2/9.</text>
</comment>
<dbReference type="KEGG" id="sphl:LPB140_04475"/>
<dbReference type="EMBL" id="CP018154">
    <property type="protein sequence ID" value="APG62184.1"/>
    <property type="molecule type" value="Genomic_DNA"/>
</dbReference>
<evidence type="ECO:0000256" key="4">
    <source>
        <dbReference type="ARBA" id="ARBA00022605"/>
    </source>
</evidence>
<protein>
    <recommendedName>
        <fullName evidence="9">Phosphoribosyl-ATP pyrophosphatase</fullName>
        <shortName evidence="9">PRA-PH</shortName>
        <ecNumber evidence="9">3.6.1.31</ecNumber>
    </recommendedName>
</protein>
<reference evidence="10 11" key="1">
    <citation type="submission" date="2016-11" db="EMBL/GenBank/DDBJ databases">
        <title>Sphingorhabdus sp. LPB0140, isolated from marine environment.</title>
        <authorList>
            <person name="Kim E."/>
            <person name="Yi H."/>
        </authorList>
    </citation>
    <scope>NUCLEOTIDE SEQUENCE [LARGE SCALE GENOMIC DNA]</scope>
    <source>
        <strain evidence="10 11">LPB0140</strain>
    </source>
</reference>
<evidence type="ECO:0000256" key="5">
    <source>
        <dbReference type="ARBA" id="ARBA00022741"/>
    </source>
</evidence>
<keyword evidence="11" id="KW-1185">Reference proteome</keyword>
<proteinExistence type="inferred from homology"/>
<dbReference type="RefSeq" id="WP_072558835.1">
    <property type="nucleotide sequence ID" value="NZ_CP018154.1"/>
</dbReference>
<dbReference type="AlphaFoldDB" id="A0A1L3JAM4"/>
<dbReference type="GO" id="GO:0005524">
    <property type="term" value="F:ATP binding"/>
    <property type="evidence" value="ECO:0007669"/>
    <property type="project" value="UniProtKB-KW"/>
</dbReference>
<evidence type="ECO:0000256" key="3">
    <source>
        <dbReference type="ARBA" id="ARBA00009392"/>
    </source>
</evidence>
<dbReference type="Gene3D" id="1.10.287.1080">
    <property type="entry name" value="MazG-like"/>
    <property type="match status" value="1"/>
</dbReference>
<evidence type="ECO:0000256" key="2">
    <source>
        <dbReference type="ARBA" id="ARBA00005204"/>
    </source>
</evidence>
<dbReference type="NCBIfam" id="NF001613">
    <property type="entry name" value="PRK00400.1-5"/>
    <property type="match status" value="1"/>
</dbReference>
<dbReference type="GO" id="GO:0005737">
    <property type="term" value="C:cytoplasm"/>
    <property type="evidence" value="ECO:0007669"/>
    <property type="project" value="UniProtKB-SubCell"/>
</dbReference>
<dbReference type="SUPFAM" id="SSF101386">
    <property type="entry name" value="all-alpha NTP pyrophosphatases"/>
    <property type="match status" value="1"/>
</dbReference>
<comment type="subcellular location">
    <subcellularLocation>
        <location evidence="9">Cytoplasm</location>
    </subcellularLocation>
</comment>
<dbReference type="PANTHER" id="PTHR42945:SF1">
    <property type="entry name" value="HISTIDINE BIOSYNTHESIS BIFUNCTIONAL PROTEIN HIS7"/>
    <property type="match status" value="1"/>
</dbReference>
<evidence type="ECO:0000256" key="8">
    <source>
        <dbReference type="ARBA" id="ARBA00023102"/>
    </source>
</evidence>
<dbReference type="GO" id="GO:0004636">
    <property type="term" value="F:phosphoribosyl-ATP diphosphatase activity"/>
    <property type="evidence" value="ECO:0007669"/>
    <property type="project" value="UniProtKB-UniRule"/>
</dbReference>
<keyword evidence="7 9" id="KW-0067">ATP-binding</keyword>
<dbReference type="STRING" id="1913578.LPB140_04475"/>
<dbReference type="CDD" id="cd11534">
    <property type="entry name" value="NTP-PPase_HisIE_like"/>
    <property type="match status" value="1"/>
</dbReference>
<organism evidence="10 11">
    <name type="scientific">Sphingorhabdus lutea</name>
    <dbReference type="NCBI Taxonomy" id="1913578"/>
    <lineage>
        <taxon>Bacteria</taxon>
        <taxon>Pseudomonadati</taxon>
        <taxon>Pseudomonadota</taxon>
        <taxon>Alphaproteobacteria</taxon>
        <taxon>Sphingomonadales</taxon>
        <taxon>Sphingomonadaceae</taxon>
        <taxon>Sphingorhabdus</taxon>
    </lineage>
</organism>
<accession>A0A1L3JAM4</accession>
<dbReference type="InterPro" id="IPR008179">
    <property type="entry name" value="HisE"/>
</dbReference>
<gene>
    <name evidence="9" type="primary">hisE</name>
    <name evidence="10" type="ORF">LPB140_04475</name>
</gene>
<keyword evidence="5 9" id="KW-0547">Nucleotide-binding</keyword>
<evidence type="ECO:0000313" key="10">
    <source>
        <dbReference type="EMBL" id="APG62184.1"/>
    </source>
</evidence>
<dbReference type="HAMAP" id="MF_01020">
    <property type="entry name" value="HisE"/>
    <property type="match status" value="1"/>
</dbReference>
<keyword evidence="9" id="KW-0963">Cytoplasm</keyword>
<evidence type="ECO:0000313" key="11">
    <source>
        <dbReference type="Proteomes" id="UP000242561"/>
    </source>
</evidence>
<dbReference type="InterPro" id="IPR021130">
    <property type="entry name" value="PRib-ATP_PPHydrolase-like"/>
</dbReference>
<dbReference type="PANTHER" id="PTHR42945">
    <property type="entry name" value="HISTIDINE BIOSYNTHESIS BIFUNCTIONAL PROTEIN"/>
    <property type="match status" value="1"/>
</dbReference>
<dbReference type="Proteomes" id="UP000242561">
    <property type="component" value="Chromosome"/>
</dbReference>
<evidence type="ECO:0000256" key="9">
    <source>
        <dbReference type="HAMAP-Rule" id="MF_01020"/>
    </source>
</evidence>
<keyword evidence="6 9" id="KW-0378">Hydrolase</keyword>
<keyword evidence="8 9" id="KW-0368">Histidine biosynthesis</keyword>
<name>A0A1L3JAM4_9SPHN</name>
<dbReference type="UniPathway" id="UPA00031">
    <property type="reaction ID" value="UER00007"/>
</dbReference>
<dbReference type="OrthoDB" id="9814738at2"/>
<dbReference type="GO" id="GO:0000105">
    <property type="term" value="P:L-histidine biosynthetic process"/>
    <property type="evidence" value="ECO:0007669"/>
    <property type="project" value="UniProtKB-UniRule"/>
</dbReference>
<evidence type="ECO:0000256" key="7">
    <source>
        <dbReference type="ARBA" id="ARBA00022840"/>
    </source>
</evidence>
<evidence type="ECO:0000256" key="1">
    <source>
        <dbReference type="ARBA" id="ARBA00001460"/>
    </source>
</evidence>
<keyword evidence="4 9" id="KW-0028">Amino-acid biosynthesis</keyword>
<comment type="similarity">
    <text evidence="3 9">Belongs to the PRA-PH family.</text>
</comment>